<dbReference type="AlphaFoldDB" id="A0A0V1ANS1"/>
<evidence type="ECO:0000313" key="2">
    <source>
        <dbReference type="Proteomes" id="UP000054776"/>
    </source>
</evidence>
<keyword evidence="2" id="KW-1185">Reference proteome</keyword>
<accession>A0A0V1ANS1</accession>
<dbReference type="Proteomes" id="UP000054776">
    <property type="component" value="Unassembled WGS sequence"/>
</dbReference>
<name>A0A0V1ANS1_TRISP</name>
<protein>
    <submittedName>
        <fullName evidence="1">Uncharacterized protein</fullName>
    </submittedName>
</protein>
<dbReference type="EMBL" id="JYDH01000417">
    <property type="protein sequence ID" value="KRY26475.1"/>
    <property type="molecule type" value="Genomic_DNA"/>
</dbReference>
<evidence type="ECO:0000313" key="1">
    <source>
        <dbReference type="EMBL" id="KRY26475.1"/>
    </source>
</evidence>
<sequence length="42" mass="4753">MTERSPFKVVPVLLGAFNSSMMDVASKEGLIRDIRENGRTWN</sequence>
<gene>
    <name evidence="1" type="ORF">T01_643</name>
</gene>
<organism evidence="1 2">
    <name type="scientific">Trichinella spiralis</name>
    <name type="common">Trichina worm</name>
    <dbReference type="NCBI Taxonomy" id="6334"/>
    <lineage>
        <taxon>Eukaryota</taxon>
        <taxon>Metazoa</taxon>
        <taxon>Ecdysozoa</taxon>
        <taxon>Nematoda</taxon>
        <taxon>Enoplea</taxon>
        <taxon>Dorylaimia</taxon>
        <taxon>Trichinellida</taxon>
        <taxon>Trichinellidae</taxon>
        <taxon>Trichinella</taxon>
    </lineage>
</organism>
<dbReference type="InParanoid" id="A0A0V1ANS1"/>
<reference evidence="1 2" key="1">
    <citation type="submission" date="2015-01" db="EMBL/GenBank/DDBJ databases">
        <title>Evolution of Trichinella species and genotypes.</title>
        <authorList>
            <person name="Korhonen P.K."/>
            <person name="Edoardo P."/>
            <person name="Giuseppe L.R."/>
            <person name="Gasser R.B."/>
        </authorList>
    </citation>
    <scope>NUCLEOTIDE SEQUENCE [LARGE SCALE GENOMIC DNA]</scope>
    <source>
        <strain evidence="1">ISS3</strain>
    </source>
</reference>
<comment type="caution">
    <text evidence="1">The sequence shown here is derived from an EMBL/GenBank/DDBJ whole genome shotgun (WGS) entry which is preliminary data.</text>
</comment>
<dbReference type="OrthoDB" id="10299105at2759"/>
<proteinExistence type="predicted"/>